<keyword evidence="4" id="KW-0029">Amino-acid transport</keyword>
<dbReference type="InterPro" id="IPR051010">
    <property type="entry name" value="BCAA_transport"/>
</dbReference>
<evidence type="ECO:0000256" key="2">
    <source>
        <dbReference type="ARBA" id="ARBA00022448"/>
    </source>
</evidence>
<dbReference type="PRINTS" id="PR00337">
    <property type="entry name" value="LEUILEVALBP"/>
</dbReference>
<keyword evidence="7" id="KW-1185">Reference proteome</keyword>
<evidence type="ECO:0000313" key="6">
    <source>
        <dbReference type="EMBL" id="RKS44221.1"/>
    </source>
</evidence>
<dbReference type="InterPro" id="IPR028082">
    <property type="entry name" value="Peripla_BP_I"/>
</dbReference>
<feature type="domain" description="Leucine-binding protein" evidence="5">
    <location>
        <begin position="36"/>
        <end position="376"/>
    </location>
</feature>
<dbReference type="InterPro" id="IPR028081">
    <property type="entry name" value="Leu-bd"/>
</dbReference>
<protein>
    <submittedName>
        <fullName evidence="6">Amino acid/amide ABC transporter substrate-binding protein (HAAT family)</fullName>
    </submittedName>
</protein>
<dbReference type="SUPFAM" id="SSF53822">
    <property type="entry name" value="Periplasmic binding protein-like I"/>
    <property type="match status" value="1"/>
</dbReference>
<evidence type="ECO:0000256" key="3">
    <source>
        <dbReference type="ARBA" id="ARBA00022729"/>
    </source>
</evidence>
<comment type="similarity">
    <text evidence="1">Belongs to the leucine-binding protein family.</text>
</comment>
<dbReference type="Gene3D" id="3.40.50.2300">
    <property type="match status" value="2"/>
</dbReference>
<dbReference type="PANTHER" id="PTHR30483:SF6">
    <property type="entry name" value="PERIPLASMIC BINDING PROTEIN OF ABC TRANSPORTER FOR NATURAL AMINO ACIDS"/>
    <property type="match status" value="1"/>
</dbReference>
<gene>
    <name evidence="6" type="ORF">BDE18_3060</name>
</gene>
<reference evidence="6" key="1">
    <citation type="submission" date="2018-10" db="EMBL/GenBank/DDBJ databases">
        <title>Genomic Encyclopedia of Archaeal and Bacterial Type Strains, Phase II (KMG-II): from individual species to whole genera.</title>
        <authorList>
            <person name="Goeker M."/>
        </authorList>
    </citation>
    <scope>NUCLEOTIDE SEQUENCE [LARGE SCALE GENOMIC DNA]</scope>
    <source>
        <strain evidence="6">DSM 2944</strain>
    </source>
</reference>
<evidence type="ECO:0000256" key="1">
    <source>
        <dbReference type="ARBA" id="ARBA00010062"/>
    </source>
</evidence>
<comment type="caution">
    <text evidence="6">The sequence shown here is derived from an EMBL/GenBank/DDBJ whole genome shotgun (WGS) entry which is preliminary data.</text>
</comment>
<keyword evidence="3" id="KW-0732">Signal</keyword>
<evidence type="ECO:0000313" key="7">
    <source>
        <dbReference type="Proteomes" id="UP000273626"/>
    </source>
</evidence>
<dbReference type="PANTHER" id="PTHR30483">
    <property type="entry name" value="LEUCINE-SPECIFIC-BINDING PROTEIN"/>
    <property type="match status" value="1"/>
</dbReference>
<evidence type="ECO:0000256" key="4">
    <source>
        <dbReference type="ARBA" id="ARBA00022970"/>
    </source>
</evidence>
<accession>A0ABX9SBN1</accession>
<evidence type="ECO:0000259" key="5">
    <source>
        <dbReference type="Pfam" id="PF13458"/>
    </source>
</evidence>
<dbReference type="Pfam" id="PF13458">
    <property type="entry name" value="Peripla_BP_6"/>
    <property type="match status" value="1"/>
</dbReference>
<sequence length="387" mass="41229">MKNRIRTREERNAMIRTLTATAAALALTTVPALAELKIGSIVELSGPGAAAGTNFRDGVRMGFEEINADGGVLGEPVAITEYDSQTDPQVSRAMVQKAIDDGVVAITGTVFSSSTVVNMLVAKQAGIPQFTGSEAPSITGMGNPYIFRTAFGSQKGVPKMAKYMAEEMGVKKVAVVWANTEFGKGGHESFLKEAEAHGFEIVADLPTEQAQTDFSADVVKLKGIQADAAFVYLTEEESARFLREARKQGVTLPLVGETTLIGHKVIELAGDAANGAMGHVGLTPDANIPAMTEMVEKFKAKFNYTPDHNAIKGYTAAYTLKCVAEMVGEADSQAIADKMHGLTLTVAECPGVLMDVSWDETGEMSRESFFVEVQDGKQVVKAILPPN</sequence>
<dbReference type="EMBL" id="RBLI01000002">
    <property type="protein sequence ID" value="RKS44221.1"/>
    <property type="molecule type" value="Genomic_DNA"/>
</dbReference>
<keyword evidence="2" id="KW-0813">Transport</keyword>
<dbReference type="Proteomes" id="UP000273626">
    <property type="component" value="Unassembled WGS sequence"/>
</dbReference>
<dbReference type="InterPro" id="IPR000709">
    <property type="entry name" value="Leu_Ile_Val-bd"/>
</dbReference>
<proteinExistence type="inferred from homology"/>
<name>A0ABX9SBN1_PARPN</name>
<organism evidence="6 7">
    <name type="scientific">Paracoccus pantotrophus</name>
    <name type="common">Thiosphaera pantotropha</name>
    <dbReference type="NCBI Taxonomy" id="82367"/>
    <lineage>
        <taxon>Bacteria</taxon>
        <taxon>Pseudomonadati</taxon>
        <taxon>Pseudomonadota</taxon>
        <taxon>Alphaproteobacteria</taxon>
        <taxon>Rhodobacterales</taxon>
        <taxon>Paracoccaceae</taxon>
        <taxon>Paracoccus</taxon>
    </lineage>
</organism>